<keyword evidence="2" id="KW-0732">Signal</keyword>
<keyword evidence="4" id="KW-1185">Reference proteome</keyword>
<dbReference type="AlphaFoldDB" id="A0AA97FJH3"/>
<dbReference type="PANTHER" id="PTHR43649">
    <property type="entry name" value="ARABINOSE-BINDING PROTEIN-RELATED"/>
    <property type="match status" value="1"/>
</dbReference>
<dbReference type="Proteomes" id="UP001305498">
    <property type="component" value="Chromosome"/>
</dbReference>
<sequence>MNKKLLSRSILGIATAALTAAVAGCSTSGDTNGGELLLWHGYSAGTETLFQELVDEYNATDPDVPVGNVQYITGETTTQIVSGIRSGEAPNLFVGDGNPSQLGQIIATDEIVALDDHLADSETTAADDFYPGMLSAGVFDDVTYSLPTDGGDYALIYNREMFAEAGLEPPTTWDEVREAAAALTDPGSGRYGIYLPMSNDEWPVFTWQSMLWSAGGEFLSEDNTEVAFDSDEGVEALSIWTDLVADGYAYPTNLASDADGQAMSAFTSQSVAMIVTGAYNLSLLDEALGTETVGVTAFPVVDEPAMNTGVNVSYILESTDALEQGAWEFLEWWTSPDVQSRWAAGSGYLPTTAAATEAEATQEAVAADERLQVFLDELEYASSRPSILSYGEVSGALSAEIEKAMLGQQTPQQALENAADAAQEALDGER</sequence>
<dbReference type="Pfam" id="PF13416">
    <property type="entry name" value="SBP_bac_8"/>
    <property type="match status" value="1"/>
</dbReference>
<evidence type="ECO:0000256" key="2">
    <source>
        <dbReference type="SAM" id="SignalP"/>
    </source>
</evidence>
<dbReference type="KEGG" id="mbet:N8K70_00520"/>
<name>A0AA97FJH3_9MICO</name>
<feature type="compositionally biased region" description="Low complexity" evidence="1">
    <location>
        <begin position="413"/>
        <end position="430"/>
    </location>
</feature>
<feature type="region of interest" description="Disordered" evidence="1">
    <location>
        <begin position="408"/>
        <end position="430"/>
    </location>
</feature>
<dbReference type="PROSITE" id="PS51257">
    <property type="entry name" value="PROKAR_LIPOPROTEIN"/>
    <property type="match status" value="1"/>
</dbReference>
<gene>
    <name evidence="3" type="ORF">N8K70_00520</name>
</gene>
<evidence type="ECO:0000313" key="3">
    <source>
        <dbReference type="EMBL" id="WOF23184.1"/>
    </source>
</evidence>
<dbReference type="SUPFAM" id="SSF53850">
    <property type="entry name" value="Periplasmic binding protein-like II"/>
    <property type="match status" value="1"/>
</dbReference>
<feature type="signal peptide" evidence="2">
    <location>
        <begin position="1"/>
        <end position="23"/>
    </location>
</feature>
<accession>A0AA97FJH3</accession>
<dbReference type="EMBL" id="CP118157">
    <property type="protein sequence ID" value="WOF23184.1"/>
    <property type="molecule type" value="Genomic_DNA"/>
</dbReference>
<dbReference type="InterPro" id="IPR050490">
    <property type="entry name" value="Bact_solute-bd_prot1"/>
</dbReference>
<reference evidence="3 4" key="1">
    <citation type="submission" date="2023-02" db="EMBL/GenBank/DDBJ databases">
        <title>Microbacterium betulae sp. nov., isolated from birch wood.</title>
        <authorList>
            <person name="Pasciak M."/>
            <person name="Pawlik K.J."/>
            <person name="Martynowski D."/>
            <person name="Laczmanski L."/>
            <person name="Ciekot J."/>
            <person name="Szponar B."/>
            <person name="Wojcik-Fatla A."/>
            <person name="Mackiewicz B."/>
            <person name="Farian E."/>
            <person name="Cholewa G."/>
            <person name="Cholewa A."/>
            <person name="Dutkiewicz J."/>
        </authorList>
    </citation>
    <scope>NUCLEOTIDE SEQUENCE [LARGE SCALE GENOMIC DNA]</scope>
    <source>
        <strain evidence="3 4">AB</strain>
    </source>
</reference>
<evidence type="ECO:0000313" key="4">
    <source>
        <dbReference type="Proteomes" id="UP001305498"/>
    </source>
</evidence>
<feature type="chain" id="PRO_5041732912" evidence="2">
    <location>
        <begin position="24"/>
        <end position="430"/>
    </location>
</feature>
<dbReference type="Gene3D" id="3.40.190.10">
    <property type="entry name" value="Periplasmic binding protein-like II"/>
    <property type="match status" value="1"/>
</dbReference>
<dbReference type="CDD" id="cd14748">
    <property type="entry name" value="PBP2_UgpB"/>
    <property type="match status" value="1"/>
</dbReference>
<organism evidence="3 4">
    <name type="scientific">Microbacterium betulae</name>
    <dbReference type="NCBI Taxonomy" id="2981139"/>
    <lineage>
        <taxon>Bacteria</taxon>
        <taxon>Bacillati</taxon>
        <taxon>Actinomycetota</taxon>
        <taxon>Actinomycetes</taxon>
        <taxon>Micrococcales</taxon>
        <taxon>Microbacteriaceae</taxon>
        <taxon>Microbacterium</taxon>
    </lineage>
</organism>
<evidence type="ECO:0000256" key="1">
    <source>
        <dbReference type="SAM" id="MobiDB-lite"/>
    </source>
</evidence>
<protein>
    <submittedName>
        <fullName evidence="3">ABC transporter substrate-binding protein</fullName>
    </submittedName>
</protein>
<dbReference type="PANTHER" id="PTHR43649:SF30">
    <property type="entry name" value="ABC TRANSPORTER SUBSTRATE-BINDING PROTEIN"/>
    <property type="match status" value="1"/>
</dbReference>
<proteinExistence type="predicted"/>
<dbReference type="RefSeq" id="WP_317139655.1">
    <property type="nucleotide sequence ID" value="NZ_CP118157.1"/>
</dbReference>
<dbReference type="InterPro" id="IPR006059">
    <property type="entry name" value="SBP"/>
</dbReference>